<evidence type="ECO:0000256" key="3">
    <source>
        <dbReference type="ARBA" id="ARBA00023002"/>
    </source>
</evidence>
<proteinExistence type="predicted"/>
<evidence type="ECO:0000256" key="5">
    <source>
        <dbReference type="ARBA" id="ARBA00023014"/>
    </source>
</evidence>
<dbReference type="Gene3D" id="3.50.50.60">
    <property type="entry name" value="FAD/NAD(P)-binding domain"/>
    <property type="match status" value="1"/>
</dbReference>
<dbReference type="GO" id="GO:0051539">
    <property type="term" value="F:4 iron, 4 sulfur cluster binding"/>
    <property type="evidence" value="ECO:0007669"/>
    <property type="project" value="UniProtKB-KW"/>
</dbReference>
<keyword evidence="5" id="KW-0411">Iron-sulfur</keyword>
<dbReference type="Proteomes" id="UP001305702">
    <property type="component" value="Chromosome"/>
</dbReference>
<dbReference type="GO" id="GO:0016491">
    <property type="term" value="F:oxidoreductase activity"/>
    <property type="evidence" value="ECO:0007669"/>
    <property type="project" value="UniProtKB-KW"/>
</dbReference>
<keyword evidence="4" id="KW-0408">Iron</keyword>
<keyword evidence="7" id="KW-1185">Reference proteome</keyword>
<dbReference type="InterPro" id="IPR039650">
    <property type="entry name" value="HdrA-like"/>
</dbReference>
<evidence type="ECO:0000256" key="1">
    <source>
        <dbReference type="ARBA" id="ARBA00022485"/>
    </source>
</evidence>
<evidence type="ECO:0000256" key="4">
    <source>
        <dbReference type="ARBA" id="ARBA00023004"/>
    </source>
</evidence>
<evidence type="ECO:0000313" key="6">
    <source>
        <dbReference type="EMBL" id="WNQ13012.1"/>
    </source>
</evidence>
<reference evidence="6 7" key="1">
    <citation type="submission" date="2022-02" db="EMBL/GenBank/DDBJ databases">
        <title>Paenibacillus sp. MBLB1776 Whole Genome Shotgun Sequencing.</title>
        <authorList>
            <person name="Hwang C.Y."/>
            <person name="Cho E.-S."/>
            <person name="Seo M.-J."/>
        </authorList>
    </citation>
    <scope>NUCLEOTIDE SEQUENCE [LARGE SCALE GENOMIC DNA]</scope>
    <source>
        <strain evidence="6 7">MBLB1776</strain>
    </source>
</reference>
<dbReference type="RefSeq" id="WP_315606792.1">
    <property type="nucleotide sequence ID" value="NZ_CP130318.1"/>
</dbReference>
<dbReference type="SUPFAM" id="SSF51905">
    <property type="entry name" value="FAD/NAD(P)-binding domain"/>
    <property type="match status" value="1"/>
</dbReference>
<dbReference type="PANTHER" id="PTHR43498">
    <property type="entry name" value="FERREDOXIN:COB-COM HETERODISULFIDE REDUCTASE SUBUNIT A"/>
    <property type="match status" value="1"/>
</dbReference>
<name>A0AA96LFL2_9BACL</name>
<keyword evidence="2" id="KW-0479">Metal-binding</keyword>
<dbReference type="KEGG" id="paun:MJA45_08290"/>
<gene>
    <name evidence="6" type="ORF">MJA45_08290</name>
</gene>
<dbReference type="GO" id="GO:0046872">
    <property type="term" value="F:metal ion binding"/>
    <property type="evidence" value="ECO:0007669"/>
    <property type="project" value="UniProtKB-KW"/>
</dbReference>
<sequence>MRRAWITLVATFIVLLAVGGSYLYYKEKYGGGISVSEGVAQPLTKVDTVAKPKDSYDVIVVGTDPEGVAAAVSAARNGLHTLLIDGKNRDILGGLMTLGWLNMIDNNYDSDKPSALPGQRRAVYNNGIFKEWYDMVEGTSFDINTGANAFHTLVRNEKNIDVSLKNKAIEPLMKDGTEGTKLLEGIQVTLQNGSKQTIHAKEVIDATQDADLAAAAGVPYTVGREDLKRPDDRMAVTVVFRLKNADNAFWKQVRIRLDNDNSSETGADEHSAWGFGEMQKYPPTHDQIKMRGLNVGRQNDDTILINAMQIFGIDPLDPASRAKAFKLAENELPHILAYMKKLYPEFANLELGGMAPELYVRETRHIKGLYRLSIIDVLENRDFPDRIAFGSYRVDLQRISPQDNGLEILAPYKYAIPFRSIVPQAVDGLLVVGRSASFDSLAHGSARVIPVGMATAQAAGAAAKIAIDQGVTFRQMADKKDLISRLQDTLNKQGMDLKPFSADGKPGTEYMKHKAYPGLKAAVYLGMVGSVHDKVANDFKLDDAANPQGFVNLLLTAKRVFSPALKGDPSQALKQVTGEPAKQPLTYKQAVYTAALLAGIQTTPEEAEQKAVSMRVVTDKTVSLITDKQKLTKGESYLILKDVLEAMANVRF</sequence>
<protein>
    <submittedName>
        <fullName evidence="6">FAD-dependent oxidoreductase</fullName>
    </submittedName>
</protein>
<dbReference type="PANTHER" id="PTHR43498:SF1">
    <property type="entry name" value="COB--COM HETERODISULFIDE REDUCTASE IRON-SULFUR SUBUNIT A"/>
    <property type="match status" value="1"/>
</dbReference>
<dbReference type="AlphaFoldDB" id="A0AA96LFL2"/>
<dbReference type="EMBL" id="CP130318">
    <property type="protein sequence ID" value="WNQ13012.1"/>
    <property type="molecule type" value="Genomic_DNA"/>
</dbReference>
<organism evidence="6 7">
    <name type="scientific">Paenibacillus aurantius</name>
    <dbReference type="NCBI Taxonomy" id="2918900"/>
    <lineage>
        <taxon>Bacteria</taxon>
        <taxon>Bacillati</taxon>
        <taxon>Bacillota</taxon>
        <taxon>Bacilli</taxon>
        <taxon>Bacillales</taxon>
        <taxon>Paenibacillaceae</taxon>
        <taxon>Paenibacillus</taxon>
    </lineage>
</organism>
<accession>A0AA96LFL2</accession>
<dbReference type="InterPro" id="IPR036188">
    <property type="entry name" value="FAD/NAD-bd_sf"/>
</dbReference>
<keyword evidence="1" id="KW-0004">4Fe-4S</keyword>
<keyword evidence="3" id="KW-0560">Oxidoreductase</keyword>
<evidence type="ECO:0000256" key="2">
    <source>
        <dbReference type="ARBA" id="ARBA00022723"/>
    </source>
</evidence>
<evidence type="ECO:0000313" key="7">
    <source>
        <dbReference type="Proteomes" id="UP001305702"/>
    </source>
</evidence>
<dbReference type="Pfam" id="PF12831">
    <property type="entry name" value="FAD_oxidored"/>
    <property type="match status" value="1"/>
</dbReference>